<evidence type="ECO:0000256" key="1">
    <source>
        <dbReference type="SAM" id="MobiDB-lite"/>
    </source>
</evidence>
<dbReference type="AlphaFoldDB" id="A0A3N4K088"/>
<feature type="compositionally biased region" description="Basic residues" evidence="1">
    <location>
        <begin position="52"/>
        <end position="63"/>
    </location>
</feature>
<name>A0A3N4K088_9PEZI</name>
<proteinExistence type="predicted"/>
<sequence length="172" mass="19485">MSGSSGRPSMAKAITKVQQVSDIIEGESIDRWNSDELDDSESNESSDESRYGKRKSKKGKKGNYHSTRGIRQGQGELKAEEETGKIRWELEELKYRITKNEQKEYGLAQTGLMGAQNLGRLPMEVFSIGNRLAQPQGYVTDHQGLRGVDHFEPRIYHLSHTCWSDQIAPQEQ</sequence>
<organism evidence="2 3">
    <name type="scientific">Choiromyces venosus 120613-1</name>
    <dbReference type="NCBI Taxonomy" id="1336337"/>
    <lineage>
        <taxon>Eukaryota</taxon>
        <taxon>Fungi</taxon>
        <taxon>Dikarya</taxon>
        <taxon>Ascomycota</taxon>
        <taxon>Pezizomycotina</taxon>
        <taxon>Pezizomycetes</taxon>
        <taxon>Pezizales</taxon>
        <taxon>Tuberaceae</taxon>
        <taxon>Choiromyces</taxon>
    </lineage>
</organism>
<feature type="compositionally biased region" description="Acidic residues" evidence="1">
    <location>
        <begin position="35"/>
        <end position="46"/>
    </location>
</feature>
<accession>A0A3N4K088</accession>
<evidence type="ECO:0000313" key="2">
    <source>
        <dbReference type="EMBL" id="RPB04026.1"/>
    </source>
</evidence>
<gene>
    <name evidence="2" type="ORF">L873DRAFT_45436</name>
</gene>
<dbReference type="EMBL" id="ML120360">
    <property type="protein sequence ID" value="RPB04026.1"/>
    <property type="molecule type" value="Genomic_DNA"/>
</dbReference>
<keyword evidence="3" id="KW-1185">Reference proteome</keyword>
<evidence type="ECO:0000313" key="3">
    <source>
        <dbReference type="Proteomes" id="UP000276215"/>
    </source>
</evidence>
<reference evidence="2 3" key="1">
    <citation type="journal article" date="2018" name="Nat. Ecol. Evol.">
        <title>Pezizomycetes genomes reveal the molecular basis of ectomycorrhizal truffle lifestyle.</title>
        <authorList>
            <person name="Murat C."/>
            <person name="Payen T."/>
            <person name="Noel B."/>
            <person name="Kuo A."/>
            <person name="Morin E."/>
            <person name="Chen J."/>
            <person name="Kohler A."/>
            <person name="Krizsan K."/>
            <person name="Balestrini R."/>
            <person name="Da Silva C."/>
            <person name="Montanini B."/>
            <person name="Hainaut M."/>
            <person name="Levati E."/>
            <person name="Barry K.W."/>
            <person name="Belfiori B."/>
            <person name="Cichocki N."/>
            <person name="Clum A."/>
            <person name="Dockter R.B."/>
            <person name="Fauchery L."/>
            <person name="Guy J."/>
            <person name="Iotti M."/>
            <person name="Le Tacon F."/>
            <person name="Lindquist E.A."/>
            <person name="Lipzen A."/>
            <person name="Malagnac F."/>
            <person name="Mello A."/>
            <person name="Molinier V."/>
            <person name="Miyauchi S."/>
            <person name="Poulain J."/>
            <person name="Riccioni C."/>
            <person name="Rubini A."/>
            <person name="Sitrit Y."/>
            <person name="Splivallo R."/>
            <person name="Traeger S."/>
            <person name="Wang M."/>
            <person name="Zifcakova L."/>
            <person name="Wipf D."/>
            <person name="Zambonelli A."/>
            <person name="Paolocci F."/>
            <person name="Nowrousian M."/>
            <person name="Ottonello S."/>
            <person name="Baldrian P."/>
            <person name="Spatafora J.W."/>
            <person name="Henrissat B."/>
            <person name="Nagy L.G."/>
            <person name="Aury J.M."/>
            <person name="Wincker P."/>
            <person name="Grigoriev I.V."/>
            <person name="Bonfante P."/>
            <person name="Martin F.M."/>
        </authorList>
    </citation>
    <scope>NUCLEOTIDE SEQUENCE [LARGE SCALE GENOMIC DNA]</scope>
    <source>
        <strain evidence="2 3">120613-1</strain>
    </source>
</reference>
<dbReference type="STRING" id="1336337.A0A3N4K088"/>
<protein>
    <submittedName>
        <fullName evidence="2">Uncharacterized protein</fullName>
    </submittedName>
</protein>
<dbReference type="Proteomes" id="UP000276215">
    <property type="component" value="Unassembled WGS sequence"/>
</dbReference>
<feature type="region of interest" description="Disordered" evidence="1">
    <location>
        <begin position="1"/>
        <end position="81"/>
    </location>
</feature>